<dbReference type="AlphaFoldDB" id="A0A409WUL3"/>
<sequence length="348" mass="38305">MADQTSFFPKSCSSSPARPSPTCTMKPTPSSSKGSKQIVSTFSLPILILILIFTLTPHRNGPILQKHNLLPILPLPLDKALLAEMEAANAAELQMLDERLPEAEKQEGESEISDALKARANYLTRIRDKQLALKKTPGLGLRIDITLTIVRIGFFFNDNKIITSNMADAEKRRLGPAQPPQSVPGHAPHLDLPVPARRRAPPRHLSTFTASELMSFNDFVALTVIAGALHLGRVDLDKRQPSNKHTSCPHARSPHKHEMRVHAYAQLLKSYECLTLESLSAAFGVSVGFVDADLSHFISLSRLACKIDKAHSLVRSTRPSLKNAQYEVLVKRGDVLLGGVQRLSKVVY</sequence>
<dbReference type="GO" id="GO:0005838">
    <property type="term" value="C:proteasome regulatory particle"/>
    <property type="evidence" value="ECO:0007669"/>
    <property type="project" value="TreeGrafter"/>
</dbReference>
<dbReference type="InterPro" id="IPR019585">
    <property type="entry name" value="Rpn7/CSN1"/>
</dbReference>
<evidence type="ECO:0000259" key="2">
    <source>
        <dbReference type="SMART" id="SM00088"/>
    </source>
</evidence>
<dbReference type="STRING" id="93625.A0A409WUL3"/>
<evidence type="ECO:0000313" key="4">
    <source>
        <dbReference type="Proteomes" id="UP000283269"/>
    </source>
</evidence>
<dbReference type="Pfam" id="PF01399">
    <property type="entry name" value="PCI"/>
    <property type="match status" value="1"/>
</dbReference>
<dbReference type="OrthoDB" id="1452at2759"/>
<dbReference type="Gene3D" id="1.25.40.570">
    <property type="match status" value="1"/>
</dbReference>
<feature type="region of interest" description="Disordered" evidence="1">
    <location>
        <begin position="1"/>
        <end position="36"/>
    </location>
</feature>
<dbReference type="InterPro" id="IPR045135">
    <property type="entry name" value="Rpn7_N"/>
</dbReference>
<dbReference type="InterPro" id="IPR000717">
    <property type="entry name" value="PCI_dom"/>
</dbReference>
<gene>
    <name evidence="3" type="ORF">CVT25_008071</name>
</gene>
<dbReference type="GO" id="GO:0043161">
    <property type="term" value="P:proteasome-mediated ubiquitin-dependent protein catabolic process"/>
    <property type="evidence" value="ECO:0007669"/>
    <property type="project" value="TreeGrafter"/>
</dbReference>
<evidence type="ECO:0000256" key="1">
    <source>
        <dbReference type="SAM" id="MobiDB-lite"/>
    </source>
</evidence>
<dbReference type="SUPFAM" id="SSF46785">
    <property type="entry name" value="Winged helix' DNA-binding domain"/>
    <property type="match status" value="1"/>
</dbReference>
<evidence type="ECO:0000313" key="3">
    <source>
        <dbReference type="EMBL" id="PPQ82210.1"/>
    </source>
</evidence>
<dbReference type="PANTHER" id="PTHR14145:SF1">
    <property type="entry name" value="26S PROTEASOME NON-ATPASE REGULATORY SUBUNIT 6"/>
    <property type="match status" value="1"/>
</dbReference>
<name>A0A409WUL3_PSICY</name>
<reference evidence="3 4" key="1">
    <citation type="journal article" date="2018" name="Evol. Lett.">
        <title>Horizontal gene cluster transfer increased hallucinogenic mushroom diversity.</title>
        <authorList>
            <person name="Reynolds H.T."/>
            <person name="Vijayakumar V."/>
            <person name="Gluck-Thaler E."/>
            <person name="Korotkin H.B."/>
            <person name="Matheny P.B."/>
            <person name="Slot J.C."/>
        </authorList>
    </citation>
    <scope>NUCLEOTIDE SEQUENCE [LARGE SCALE GENOMIC DNA]</scope>
    <source>
        <strain evidence="3 4">2631</strain>
    </source>
</reference>
<dbReference type="Pfam" id="PF10602">
    <property type="entry name" value="RPN7"/>
    <property type="match status" value="1"/>
</dbReference>
<dbReference type="InParanoid" id="A0A409WUL3"/>
<keyword evidence="4" id="KW-1185">Reference proteome</keyword>
<proteinExistence type="predicted"/>
<dbReference type="EMBL" id="NHYD01003163">
    <property type="protein sequence ID" value="PPQ82210.1"/>
    <property type="molecule type" value="Genomic_DNA"/>
</dbReference>
<dbReference type="FunCoup" id="A0A409WUL3">
    <property type="interactions" value="478"/>
</dbReference>
<dbReference type="InterPro" id="IPR036390">
    <property type="entry name" value="WH_DNA-bd_sf"/>
</dbReference>
<dbReference type="PANTHER" id="PTHR14145">
    <property type="entry name" value="26S PROTESOME SUBUNIT 6"/>
    <property type="match status" value="1"/>
</dbReference>
<accession>A0A409WUL3</accession>
<dbReference type="SMART" id="SM00088">
    <property type="entry name" value="PINT"/>
    <property type="match status" value="1"/>
</dbReference>
<feature type="region of interest" description="Disordered" evidence="1">
    <location>
        <begin position="173"/>
        <end position="198"/>
    </location>
</feature>
<organism evidence="3 4">
    <name type="scientific">Psilocybe cyanescens</name>
    <dbReference type="NCBI Taxonomy" id="93625"/>
    <lineage>
        <taxon>Eukaryota</taxon>
        <taxon>Fungi</taxon>
        <taxon>Dikarya</taxon>
        <taxon>Basidiomycota</taxon>
        <taxon>Agaricomycotina</taxon>
        <taxon>Agaricomycetes</taxon>
        <taxon>Agaricomycetidae</taxon>
        <taxon>Agaricales</taxon>
        <taxon>Agaricineae</taxon>
        <taxon>Strophariaceae</taxon>
        <taxon>Psilocybe</taxon>
    </lineage>
</organism>
<feature type="domain" description="PCI" evidence="2">
    <location>
        <begin position="250"/>
        <end position="333"/>
    </location>
</feature>
<dbReference type="Proteomes" id="UP000283269">
    <property type="component" value="Unassembled WGS sequence"/>
</dbReference>
<protein>
    <recommendedName>
        <fullName evidence="2">PCI domain-containing protein</fullName>
    </recommendedName>
</protein>
<comment type="caution">
    <text evidence="3">The sequence shown here is derived from an EMBL/GenBank/DDBJ whole genome shotgun (WGS) entry which is preliminary data.</text>
</comment>